<dbReference type="RefSeq" id="XP_015656550.1">
    <property type="nucleotide sequence ID" value="XM_015804572.1"/>
</dbReference>
<organism evidence="1 2">
    <name type="scientific">Leptomonas pyrrhocoris</name>
    <name type="common">Firebug parasite</name>
    <dbReference type="NCBI Taxonomy" id="157538"/>
    <lineage>
        <taxon>Eukaryota</taxon>
        <taxon>Discoba</taxon>
        <taxon>Euglenozoa</taxon>
        <taxon>Kinetoplastea</taxon>
        <taxon>Metakinetoplastina</taxon>
        <taxon>Trypanosomatida</taxon>
        <taxon>Trypanosomatidae</taxon>
        <taxon>Leishmaniinae</taxon>
        <taxon>Leptomonas</taxon>
    </lineage>
</organism>
<dbReference type="GeneID" id="26906588"/>
<dbReference type="OrthoDB" id="242141at2759"/>
<sequence length="184" mass="21017">MDVGSHNWRTARPRVHMMVLFLFIFTDLINLICYILYISYDTRAFGAAGCNAYITFTCIGIVVAGAICGPLIYWPYVHGNEMSPVSRRNAFCLGIFISFVVHDFPMAWIELWIVTTFGWTEYLQGISLFLTLLCFIIGFLVTWFSYSWRLSKVLQIRFGNAAPTQSSVPAAQVARHSSSRQYRI</sequence>
<dbReference type="Proteomes" id="UP000037923">
    <property type="component" value="Unassembled WGS sequence"/>
</dbReference>
<evidence type="ECO:0000313" key="1">
    <source>
        <dbReference type="EMBL" id="KPA78111.1"/>
    </source>
</evidence>
<evidence type="ECO:0000313" key="2">
    <source>
        <dbReference type="Proteomes" id="UP000037923"/>
    </source>
</evidence>
<gene>
    <name evidence="1" type="ORF">ABB37_06299</name>
</gene>
<accession>A0A0N0DTY3</accession>
<protein>
    <submittedName>
        <fullName evidence="1">Uncharacterized protein</fullName>
    </submittedName>
</protein>
<dbReference type="VEuPathDB" id="TriTrypDB:LpyrH10_14_0140"/>
<name>A0A0N0DTY3_LEPPY</name>
<dbReference type="OMA" id="HDFPMAW"/>
<keyword evidence="2" id="KW-1185">Reference proteome</keyword>
<dbReference type="EMBL" id="LGTL01000014">
    <property type="protein sequence ID" value="KPA78111.1"/>
    <property type="molecule type" value="Genomic_DNA"/>
</dbReference>
<proteinExistence type="predicted"/>
<dbReference type="AlphaFoldDB" id="A0A0N0DTY3"/>
<reference evidence="1 2" key="1">
    <citation type="submission" date="2015-07" db="EMBL/GenBank/DDBJ databases">
        <title>High-quality genome of monoxenous trypanosomatid Leptomonas pyrrhocoris.</title>
        <authorList>
            <person name="Flegontov P."/>
            <person name="Butenko A."/>
            <person name="Firsov S."/>
            <person name="Vlcek C."/>
            <person name="Logacheva M.D."/>
            <person name="Field M."/>
            <person name="Filatov D."/>
            <person name="Flegontova O."/>
            <person name="Gerasimov E."/>
            <person name="Jackson A.P."/>
            <person name="Kelly S."/>
            <person name="Opperdoes F."/>
            <person name="O'Reilly A."/>
            <person name="Votypka J."/>
            <person name="Yurchenko V."/>
            <person name="Lukes J."/>
        </authorList>
    </citation>
    <scope>NUCLEOTIDE SEQUENCE [LARGE SCALE GENOMIC DNA]</scope>
    <source>
        <strain evidence="1">H10</strain>
    </source>
</reference>
<comment type="caution">
    <text evidence="1">The sequence shown here is derived from an EMBL/GenBank/DDBJ whole genome shotgun (WGS) entry which is preliminary data.</text>
</comment>